<accession>A0A4Q8XXY5</accession>
<reference evidence="1 2" key="1">
    <citation type="submission" date="2019-02" db="EMBL/GenBank/DDBJ databases">
        <title>The genomic architecture of introgression among sibling species of bacteria.</title>
        <authorList>
            <person name="Cavassim M.I.A."/>
            <person name="Moeskjaer S."/>
            <person name="Moslemi C."/>
            <person name="Fields B."/>
            <person name="Bachmann A."/>
            <person name="Vilhjalmsson B."/>
            <person name="Schierup M.H."/>
            <person name="Young J.P.W."/>
            <person name="Andersen S.U."/>
        </authorList>
    </citation>
    <scope>NUCLEOTIDE SEQUENCE [LARGE SCALE GENOMIC DNA]</scope>
    <source>
        <strain evidence="1 2">SM145A</strain>
    </source>
</reference>
<evidence type="ECO:0000313" key="1">
    <source>
        <dbReference type="EMBL" id="TAX71791.1"/>
    </source>
</evidence>
<gene>
    <name evidence="1" type="ORF">ELI03_08600</name>
</gene>
<dbReference type="EMBL" id="SIPC01000001">
    <property type="protein sequence ID" value="TAX71791.1"/>
    <property type="molecule type" value="Genomic_DNA"/>
</dbReference>
<organism evidence="1 2">
    <name type="scientific">Rhizobium leguminosarum</name>
    <dbReference type="NCBI Taxonomy" id="384"/>
    <lineage>
        <taxon>Bacteria</taxon>
        <taxon>Pseudomonadati</taxon>
        <taxon>Pseudomonadota</taxon>
        <taxon>Alphaproteobacteria</taxon>
        <taxon>Hyphomicrobiales</taxon>
        <taxon>Rhizobiaceae</taxon>
        <taxon>Rhizobium/Agrobacterium group</taxon>
        <taxon>Rhizobium</taxon>
    </lineage>
</organism>
<dbReference type="RefSeq" id="WP_130749690.1">
    <property type="nucleotide sequence ID" value="NZ_SIPC01000001.1"/>
</dbReference>
<comment type="caution">
    <text evidence="1">The sequence shown here is derived from an EMBL/GenBank/DDBJ whole genome shotgun (WGS) entry which is preliminary data.</text>
</comment>
<name>A0A4Q8XXY5_RHILE</name>
<dbReference type="Proteomes" id="UP000293652">
    <property type="component" value="Unassembled WGS sequence"/>
</dbReference>
<proteinExistence type="predicted"/>
<protein>
    <submittedName>
        <fullName evidence="1">Uncharacterized protein</fullName>
    </submittedName>
</protein>
<dbReference type="AlphaFoldDB" id="A0A4Q8XXY5"/>
<sequence length="62" mass="6878">MTEPRQINMDPAVSVAGQWVADNPPRPDIIPHLKAKFSLTSLQAAEACAMAQKFRLQRRAFG</sequence>
<evidence type="ECO:0000313" key="2">
    <source>
        <dbReference type="Proteomes" id="UP000293652"/>
    </source>
</evidence>